<evidence type="ECO:0000259" key="3">
    <source>
        <dbReference type="Pfam" id="PF16414"/>
    </source>
</evidence>
<evidence type="ECO:0000313" key="4">
    <source>
        <dbReference type="EMBL" id="KAJ5077631.1"/>
    </source>
</evidence>
<comment type="caution">
    <text evidence="4">The sequence shown here is derived from an EMBL/GenBank/DDBJ whole genome shotgun (WGS) entry which is preliminary data.</text>
</comment>
<keyword evidence="1" id="KW-1133">Transmembrane helix</keyword>
<dbReference type="PANTHER" id="PTHR45727">
    <property type="entry name" value="NPC INTRACELLULAR CHOLESTEROL TRANSPORTER 1"/>
    <property type="match status" value="1"/>
</dbReference>
<keyword evidence="1" id="KW-0472">Membrane</keyword>
<name>A0A9Q0LQ03_ANAIG</name>
<reference evidence="4" key="1">
    <citation type="submission" date="2022-10" db="EMBL/GenBank/DDBJ databases">
        <title>Novel sulphate-reducing endosymbionts in the free-living metamonad Anaeramoeba.</title>
        <authorList>
            <person name="Jerlstrom-Hultqvist J."/>
            <person name="Cepicka I."/>
            <person name="Gallot-Lavallee L."/>
            <person name="Salas-Leiva D."/>
            <person name="Curtis B.A."/>
            <person name="Zahonova K."/>
            <person name="Pipaliya S."/>
            <person name="Dacks J."/>
            <person name="Roger A.J."/>
        </authorList>
    </citation>
    <scope>NUCLEOTIDE SEQUENCE</scope>
    <source>
        <strain evidence="4">BMAN</strain>
    </source>
</reference>
<dbReference type="EMBL" id="JAPDFW010000057">
    <property type="protein sequence ID" value="KAJ5077631.1"/>
    <property type="molecule type" value="Genomic_DNA"/>
</dbReference>
<proteinExistence type="predicted"/>
<dbReference type="Pfam" id="PF16414">
    <property type="entry name" value="NPC1_N"/>
    <property type="match status" value="1"/>
</dbReference>
<dbReference type="GO" id="GO:0016020">
    <property type="term" value="C:membrane"/>
    <property type="evidence" value="ECO:0007669"/>
    <property type="project" value="TreeGrafter"/>
</dbReference>
<dbReference type="AlphaFoldDB" id="A0A9Q0LQ03"/>
<dbReference type="Proteomes" id="UP001149090">
    <property type="component" value="Unassembled WGS sequence"/>
</dbReference>
<keyword evidence="5" id="KW-1185">Reference proteome</keyword>
<dbReference type="PANTHER" id="PTHR45727:SF2">
    <property type="entry name" value="NPC INTRACELLULAR CHOLESTEROL TRANSPORTER 1"/>
    <property type="match status" value="1"/>
</dbReference>
<dbReference type="InterPro" id="IPR032190">
    <property type="entry name" value="NPC1_N"/>
</dbReference>
<dbReference type="OrthoDB" id="6510177at2759"/>
<keyword evidence="2" id="KW-0732">Signal</keyword>
<protein>
    <submittedName>
        <fullName evidence="4">Npc intracellular cholesterol transporter 1</fullName>
    </submittedName>
</protein>
<dbReference type="GO" id="GO:0032934">
    <property type="term" value="F:sterol binding"/>
    <property type="evidence" value="ECO:0007669"/>
    <property type="project" value="TreeGrafter"/>
</dbReference>
<dbReference type="GO" id="GO:0015918">
    <property type="term" value="P:sterol transport"/>
    <property type="evidence" value="ECO:0007669"/>
    <property type="project" value="TreeGrafter"/>
</dbReference>
<gene>
    <name evidence="4" type="ORF">M0811_05730</name>
</gene>
<accession>A0A9Q0LQ03</accession>
<evidence type="ECO:0000256" key="2">
    <source>
        <dbReference type="SAM" id="SignalP"/>
    </source>
</evidence>
<evidence type="ECO:0000313" key="5">
    <source>
        <dbReference type="Proteomes" id="UP001149090"/>
    </source>
</evidence>
<evidence type="ECO:0000256" key="1">
    <source>
        <dbReference type="SAM" id="Phobius"/>
    </source>
</evidence>
<feature type="chain" id="PRO_5040503330" evidence="2">
    <location>
        <begin position="17"/>
        <end position="259"/>
    </location>
</feature>
<organism evidence="4 5">
    <name type="scientific">Anaeramoeba ignava</name>
    <name type="common">Anaerobic marine amoeba</name>
    <dbReference type="NCBI Taxonomy" id="1746090"/>
    <lineage>
        <taxon>Eukaryota</taxon>
        <taxon>Metamonada</taxon>
        <taxon>Anaeramoebidae</taxon>
        <taxon>Anaeramoeba</taxon>
    </lineage>
</organism>
<feature type="domain" description="Niemann-Pick C1 N-terminal" evidence="3">
    <location>
        <begin position="39"/>
        <end position="219"/>
    </location>
</feature>
<feature type="transmembrane region" description="Helical" evidence="1">
    <location>
        <begin position="220"/>
        <end position="240"/>
    </location>
</feature>
<feature type="signal peptide" evidence="2">
    <location>
        <begin position="1"/>
        <end position="16"/>
    </location>
</feature>
<sequence>MILLLLILFLSSFCLENQCRFQGNPPLVWEKPPQPYNLTNLACFEYYDYFDGHVCCNASQALFFKENFAEAVSFFGSCSACLKNIYFTWCNYACHPNQSDYVNSSNHVNGEPLQNPTFKICRRWAKQVYESCQFVPFVSAMWPTYVAFWLTQAASAIPVPVTLEFPPNDQDDDPNYWCPLDKIRPCQDECDCLVCPSACEGTNDISYIDNDCKVGKLSCFTFYLILGCSFIGFAFLFSIIRRIIFRNKKVGFEKKPILN</sequence>
<keyword evidence="1" id="KW-0812">Transmembrane</keyword>